<sequence>MEKGLLLFILLILLKSMSHDMSYINVELNSGCFLSDTFIQFGLGLNI</sequence>
<gene>
    <name evidence="1" type="ORF">XDD1_0485</name>
</gene>
<evidence type="ECO:0000313" key="2">
    <source>
        <dbReference type="Proteomes" id="UP000032721"/>
    </source>
</evidence>
<proteinExistence type="predicted"/>
<organism evidence="1 2">
    <name type="scientific">Xenorhabdus doucetiae</name>
    <dbReference type="NCBI Taxonomy" id="351671"/>
    <lineage>
        <taxon>Bacteria</taxon>
        <taxon>Pseudomonadati</taxon>
        <taxon>Pseudomonadota</taxon>
        <taxon>Gammaproteobacteria</taxon>
        <taxon>Enterobacterales</taxon>
        <taxon>Morganellaceae</taxon>
        <taxon>Xenorhabdus</taxon>
    </lineage>
</organism>
<dbReference type="Proteomes" id="UP000032721">
    <property type="component" value="Chromosome"/>
</dbReference>
<protein>
    <submittedName>
        <fullName evidence="1">Uncharacterized protein</fullName>
    </submittedName>
</protein>
<dbReference type="AlphaFoldDB" id="A0A068QMU4"/>
<name>A0A068QMU4_9GAMM</name>
<accession>A0A068QMU4</accession>
<evidence type="ECO:0000313" key="1">
    <source>
        <dbReference type="EMBL" id="CDG16188.1"/>
    </source>
</evidence>
<dbReference type="KEGG" id="xdo:XDD1_0485"/>
<dbReference type="EMBL" id="FO704550">
    <property type="protein sequence ID" value="CDG16188.1"/>
    <property type="molecule type" value="Genomic_DNA"/>
</dbReference>
<dbReference type="HOGENOM" id="CLU_3174900_0_0_6"/>
<reference evidence="1 2" key="1">
    <citation type="submission" date="2013-07" db="EMBL/GenBank/DDBJ databases">
        <authorList>
            <person name="Genoscope - CEA"/>
        </authorList>
    </citation>
    <scope>NUCLEOTIDE SEQUENCE [LARGE SCALE GENOMIC DNA]</scope>
    <source>
        <strain evidence="2">FRM16 / DSM 17909</strain>
    </source>
</reference>